<dbReference type="CDD" id="cd00090">
    <property type="entry name" value="HTH_ARSR"/>
    <property type="match status" value="1"/>
</dbReference>
<dbReference type="NCBIfam" id="NF033788">
    <property type="entry name" value="HTH_metalloreg"/>
    <property type="match status" value="1"/>
</dbReference>
<name>A0A158FS38_CABSO</name>
<dbReference type="SUPFAM" id="SSF46785">
    <property type="entry name" value="Winged helix' DNA-binding domain"/>
    <property type="match status" value="1"/>
</dbReference>
<dbReference type="InterPro" id="IPR001845">
    <property type="entry name" value="HTH_ArsR_DNA-bd_dom"/>
</dbReference>
<dbReference type="PANTHER" id="PTHR33154:SF33">
    <property type="entry name" value="TRANSCRIPTIONAL REPRESSOR SDPR"/>
    <property type="match status" value="1"/>
</dbReference>
<dbReference type="InterPro" id="IPR051081">
    <property type="entry name" value="HTH_MetalResp_TranReg"/>
</dbReference>
<gene>
    <name evidence="5" type="ORF">AWB64_01706</name>
</gene>
<dbReference type="PANTHER" id="PTHR33154">
    <property type="entry name" value="TRANSCRIPTIONAL REGULATOR, ARSR FAMILY"/>
    <property type="match status" value="1"/>
</dbReference>
<evidence type="ECO:0000313" key="6">
    <source>
        <dbReference type="Proteomes" id="UP000054893"/>
    </source>
</evidence>
<dbReference type="Pfam" id="PF01022">
    <property type="entry name" value="HTH_5"/>
    <property type="match status" value="1"/>
</dbReference>
<organism evidence="5 6">
    <name type="scientific">Caballeronia sordidicola</name>
    <name type="common">Burkholderia sordidicola</name>
    <dbReference type="NCBI Taxonomy" id="196367"/>
    <lineage>
        <taxon>Bacteria</taxon>
        <taxon>Pseudomonadati</taxon>
        <taxon>Pseudomonadota</taxon>
        <taxon>Betaproteobacteria</taxon>
        <taxon>Burkholderiales</taxon>
        <taxon>Burkholderiaceae</taxon>
        <taxon>Caballeronia</taxon>
    </lineage>
</organism>
<evidence type="ECO:0000313" key="5">
    <source>
        <dbReference type="EMBL" id="SAL22431.1"/>
    </source>
</evidence>
<dbReference type="Gene3D" id="1.10.10.10">
    <property type="entry name" value="Winged helix-like DNA-binding domain superfamily/Winged helix DNA-binding domain"/>
    <property type="match status" value="1"/>
</dbReference>
<dbReference type="GO" id="GO:0003700">
    <property type="term" value="F:DNA-binding transcription factor activity"/>
    <property type="evidence" value="ECO:0007669"/>
    <property type="project" value="InterPro"/>
</dbReference>
<dbReference type="InterPro" id="IPR036390">
    <property type="entry name" value="WH_DNA-bd_sf"/>
</dbReference>
<accession>A0A158FS38</accession>
<evidence type="ECO:0000259" key="4">
    <source>
        <dbReference type="PROSITE" id="PS50987"/>
    </source>
</evidence>
<dbReference type="Proteomes" id="UP000054893">
    <property type="component" value="Unassembled WGS sequence"/>
</dbReference>
<dbReference type="PROSITE" id="PS50987">
    <property type="entry name" value="HTH_ARSR_2"/>
    <property type="match status" value="1"/>
</dbReference>
<dbReference type="InterPro" id="IPR036388">
    <property type="entry name" value="WH-like_DNA-bd_sf"/>
</dbReference>
<keyword evidence="1" id="KW-0805">Transcription regulation</keyword>
<evidence type="ECO:0000256" key="2">
    <source>
        <dbReference type="ARBA" id="ARBA00023125"/>
    </source>
</evidence>
<proteinExistence type="predicted"/>
<dbReference type="InterPro" id="IPR011991">
    <property type="entry name" value="ArsR-like_HTH"/>
</dbReference>
<dbReference type="GO" id="GO:0003677">
    <property type="term" value="F:DNA binding"/>
    <property type="evidence" value="ECO:0007669"/>
    <property type="project" value="UniProtKB-KW"/>
</dbReference>
<sequence>MANLPDPALAAVPMDIDAIHKALANPVRREILAWLNEPRAFFGEQELPLENGVCAGQIYARCDMSQSTVSAHLATLHKAGLVSSKRIGQWVFFKRNDALINAFLEQLHRTL</sequence>
<feature type="domain" description="HTH arsR-type" evidence="4">
    <location>
        <begin position="9"/>
        <end position="111"/>
    </location>
</feature>
<keyword evidence="3" id="KW-0804">Transcription</keyword>
<evidence type="ECO:0000256" key="3">
    <source>
        <dbReference type="ARBA" id="ARBA00023163"/>
    </source>
</evidence>
<keyword evidence="2" id="KW-0238">DNA-binding</keyword>
<dbReference type="EMBL" id="FCOC02000003">
    <property type="protein sequence ID" value="SAL22431.1"/>
    <property type="molecule type" value="Genomic_DNA"/>
</dbReference>
<dbReference type="SMART" id="SM00418">
    <property type="entry name" value="HTH_ARSR"/>
    <property type="match status" value="1"/>
</dbReference>
<evidence type="ECO:0000256" key="1">
    <source>
        <dbReference type="ARBA" id="ARBA00023015"/>
    </source>
</evidence>
<protein>
    <submittedName>
        <fullName evidence="5">ArsR family transcriptional regulator</fullName>
    </submittedName>
</protein>
<dbReference type="AlphaFoldDB" id="A0A158FS38"/>
<reference evidence="5 6" key="1">
    <citation type="submission" date="2016-01" db="EMBL/GenBank/DDBJ databases">
        <authorList>
            <person name="Oliw E.H."/>
        </authorList>
    </citation>
    <scope>NUCLEOTIDE SEQUENCE [LARGE SCALE GENOMIC DNA]</scope>
    <source>
        <strain evidence="5">LMG 22029</strain>
    </source>
</reference>